<comment type="caution">
    <text evidence="1">The sequence shown here is derived from an EMBL/GenBank/DDBJ whole genome shotgun (WGS) entry which is preliminary data.</text>
</comment>
<evidence type="ECO:0008006" key="3">
    <source>
        <dbReference type="Google" id="ProtNLM"/>
    </source>
</evidence>
<dbReference type="InterPro" id="IPR019587">
    <property type="entry name" value="Polyketide_cyclase/dehydratase"/>
</dbReference>
<proteinExistence type="predicted"/>
<keyword evidence="2" id="KW-1185">Reference proteome</keyword>
<dbReference type="eggNOG" id="COG3427">
    <property type="taxonomic scope" value="Bacteria"/>
</dbReference>
<evidence type="ECO:0000313" key="1">
    <source>
        <dbReference type="EMBL" id="GAB12032.1"/>
    </source>
</evidence>
<dbReference type="Proteomes" id="UP000003828">
    <property type="component" value="Unassembled WGS sequence"/>
</dbReference>
<protein>
    <recommendedName>
        <fullName evidence="3">Carbon monoxide dehydrogenase subunit G</fullName>
    </recommendedName>
</protein>
<dbReference type="AlphaFoldDB" id="H0QGT1"/>
<gene>
    <name evidence="1" type="ORF">ARGLB_008_00540</name>
</gene>
<reference evidence="1 2" key="1">
    <citation type="submission" date="2011-12" db="EMBL/GenBank/DDBJ databases">
        <title>Whole genome shotgun sequence of Arthrobacter globiformis NBRC 12137.</title>
        <authorList>
            <person name="Miyazawa S."/>
            <person name="Hosoyama A."/>
            <person name="Tsuchikane K."/>
            <person name="Katsumata H."/>
            <person name="Yamazaki S."/>
            <person name="Fujita N."/>
        </authorList>
    </citation>
    <scope>NUCLEOTIDE SEQUENCE [LARGE SCALE GENOMIC DNA]</scope>
    <source>
        <strain evidence="1 2">NBRC 12137</strain>
    </source>
</reference>
<evidence type="ECO:0000313" key="2">
    <source>
        <dbReference type="Proteomes" id="UP000003828"/>
    </source>
</evidence>
<dbReference type="STRING" id="1077972.ARGLB_008_00540"/>
<dbReference type="EMBL" id="BAEG01000008">
    <property type="protein sequence ID" value="GAB12032.1"/>
    <property type="molecule type" value="Genomic_DNA"/>
</dbReference>
<dbReference type="Gene3D" id="3.30.530.20">
    <property type="match status" value="1"/>
</dbReference>
<organism evidence="1 2">
    <name type="scientific">Arthrobacter globiformis (strain ATCC 8010 / DSM 20124 / JCM 1332 / NBRC 12137 / NCIMB 8907 / NRRL B-2979 / 168)</name>
    <dbReference type="NCBI Taxonomy" id="1077972"/>
    <lineage>
        <taxon>Bacteria</taxon>
        <taxon>Bacillati</taxon>
        <taxon>Actinomycetota</taxon>
        <taxon>Actinomycetes</taxon>
        <taxon>Micrococcales</taxon>
        <taxon>Micrococcaceae</taxon>
        <taxon>Arthrobacter</taxon>
    </lineage>
</organism>
<dbReference type="InterPro" id="IPR023393">
    <property type="entry name" value="START-like_dom_sf"/>
</dbReference>
<dbReference type="SUPFAM" id="SSF55961">
    <property type="entry name" value="Bet v1-like"/>
    <property type="match status" value="1"/>
</dbReference>
<dbReference type="Pfam" id="PF10604">
    <property type="entry name" value="Polyketide_cyc2"/>
    <property type="match status" value="1"/>
</dbReference>
<sequence>MSAADARLEGMDHSISLSQHVNASPEKVWQVISDVPGSAATLSGVESIQMVSEGPYGEGTRWKETRSMMGRRETVEMWVSQADPPRSTTVKALQGGADYTSRFTLEERGGGTDLTMTFGAEVLRPTVFSRLMLAVFGRMGLNMARKALAKDLAEIAAKAEQL</sequence>
<dbReference type="CDD" id="cd07812">
    <property type="entry name" value="SRPBCC"/>
    <property type="match status" value="1"/>
</dbReference>
<accession>H0QGT1</accession>
<name>H0QGT1_ARTG1</name>